<evidence type="ECO:0000313" key="9">
    <source>
        <dbReference type="Proteomes" id="UP000219994"/>
    </source>
</evidence>
<name>A0A2A6FNS0_9MICO</name>
<dbReference type="InterPro" id="IPR027417">
    <property type="entry name" value="P-loop_NTPase"/>
</dbReference>
<accession>A0A2A6FNS0</accession>
<dbReference type="PANTHER" id="PTHR42711">
    <property type="entry name" value="ABC TRANSPORTER ATP-BINDING PROTEIN"/>
    <property type="match status" value="1"/>
</dbReference>
<keyword evidence="5" id="KW-0067">ATP-binding</keyword>
<organism evidence="8 9">
    <name type="scientific">Candidatus Lumbricidiphila eiseniae</name>
    <dbReference type="NCBI Taxonomy" id="1969409"/>
    <lineage>
        <taxon>Bacteria</taxon>
        <taxon>Bacillati</taxon>
        <taxon>Actinomycetota</taxon>
        <taxon>Actinomycetes</taxon>
        <taxon>Micrococcales</taxon>
        <taxon>Microbacteriaceae</taxon>
        <taxon>Candidatus Lumbricidiphila</taxon>
    </lineage>
</organism>
<evidence type="ECO:0000256" key="4">
    <source>
        <dbReference type="ARBA" id="ARBA00022741"/>
    </source>
</evidence>
<proteinExistence type="inferred from homology"/>
<evidence type="ECO:0000256" key="1">
    <source>
        <dbReference type="ARBA" id="ARBA00004202"/>
    </source>
</evidence>
<dbReference type="Gene3D" id="3.40.50.300">
    <property type="entry name" value="P-loop containing nucleotide triphosphate hydrolases"/>
    <property type="match status" value="1"/>
</dbReference>
<keyword evidence="6" id="KW-0046">Antibiotic resistance</keyword>
<reference evidence="9" key="1">
    <citation type="submission" date="2017-03" db="EMBL/GenBank/DDBJ databases">
        <authorList>
            <person name="Lund M.B."/>
        </authorList>
    </citation>
    <scope>NUCLEOTIDE SEQUENCE [LARGE SCALE GENOMIC DNA]</scope>
</reference>
<dbReference type="GO" id="GO:0005886">
    <property type="term" value="C:plasma membrane"/>
    <property type="evidence" value="ECO:0007669"/>
    <property type="project" value="UniProtKB-SubCell"/>
</dbReference>
<dbReference type="GO" id="GO:0005524">
    <property type="term" value="F:ATP binding"/>
    <property type="evidence" value="ECO:0007669"/>
    <property type="project" value="UniProtKB-KW"/>
</dbReference>
<dbReference type="InterPro" id="IPR050763">
    <property type="entry name" value="ABC_transporter_ATP-binding"/>
</dbReference>
<dbReference type="PANTHER" id="PTHR42711:SF5">
    <property type="entry name" value="ABC TRANSPORTER ATP-BINDING PROTEIN NATA"/>
    <property type="match status" value="1"/>
</dbReference>
<dbReference type="GO" id="GO:0046677">
    <property type="term" value="P:response to antibiotic"/>
    <property type="evidence" value="ECO:0007669"/>
    <property type="project" value="UniProtKB-KW"/>
</dbReference>
<keyword evidence="4" id="KW-0547">Nucleotide-binding</keyword>
<evidence type="ECO:0000256" key="6">
    <source>
        <dbReference type="ARBA" id="ARBA00023251"/>
    </source>
</evidence>
<dbReference type="Proteomes" id="UP000219994">
    <property type="component" value="Unassembled WGS sequence"/>
</dbReference>
<feature type="domain" description="ABC transporter" evidence="7">
    <location>
        <begin position="38"/>
        <end position="89"/>
    </location>
</feature>
<dbReference type="SUPFAM" id="SSF52540">
    <property type="entry name" value="P-loop containing nucleoside triphosphate hydrolases"/>
    <property type="match status" value="1"/>
</dbReference>
<sequence>MLNCTVGLVFNHSAQRFSLSSIVVEHLTALADIYGVGKPRSEYLIETLDLVPHAKTRTEKLSGGERQCLAITSALVHKSRVLLLDEPTAGLDPTTRHSVVEMLRSDKFSYMTTLYTTHYLEEASRLCDTVSILSFGVILANPLPSVTAVTMLFPIARKTTRWS</sequence>
<gene>
    <name evidence="8" type="ORF">B5766_11775</name>
</gene>
<dbReference type="GO" id="GO:0016887">
    <property type="term" value="F:ATP hydrolysis activity"/>
    <property type="evidence" value="ECO:0007669"/>
    <property type="project" value="InterPro"/>
</dbReference>
<dbReference type="EMBL" id="NAEP01000056">
    <property type="protein sequence ID" value="PDQ34318.1"/>
    <property type="molecule type" value="Genomic_DNA"/>
</dbReference>
<comment type="subcellular location">
    <subcellularLocation>
        <location evidence="1">Cell membrane</location>
        <topology evidence="1">Peripheral membrane protein</topology>
    </subcellularLocation>
</comment>
<evidence type="ECO:0000259" key="7">
    <source>
        <dbReference type="Pfam" id="PF00005"/>
    </source>
</evidence>
<dbReference type="AlphaFoldDB" id="A0A2A6FNS0"/>
<evidence type="ECO:0000256" key="3">
    <source>
        <dbReference type="ARBA" id="ARBA00022448"/>
    </source>
</evidence>
<evidence type="ECO:0000313" key="8">
    <source>
        <dbReference type="EMBL" id="PDQ34318.1"/>
    </source>
</evidence>
<comment type="caution">
    <text evidence="8">The sequence shown here is derived from an EMBL/GenBank/DDBJ whole genome shotgun (WGS) entry which is preliminary data.</text>
</comment>
<dbReference type="InterPro" id="IPR003439">
    <property type="entry name" value="ABC_transporter-like_ATP-bd"/>
</dbReference>
<keyword evidence="3" id="KW-0813">Transport</keyword>
<comment type="similarity">
    <text evidence="2">Belongs to the ABC transporter superfamily.</text>
</comment>
<evidence type="ECO:0000256" key="5">
    <source>
        <dbReference type="ARBA" id="ARBA00022840"/>
    </source>
</evidence>
<protein>
    <recommendedName>
        <fullName evidence="7">ABC transporter domain-containing protein</fullName>
    </recommendedName>
</protein>
<evidence type="ECO:0000256" key="2">
    <source>
        <dbReference type="ARBA" id="ARBA00005417"/>
    </source>
</evidence>
<dbReference type="Pfam" id="PF00005">
    <property type="entry name" value="ABC_tran"/>
    <property type="match status" value="1"/>
</dbReference>